<sequence>MYLRDHPLCEMCQANGRATVATLVDHIVEIEDGGAELDMDNLMSLCTRCHASKTKRMAVARSRGEEAVSSLVEELMVVRGHIMPL</sequence>
<proteinExistence type="predicted"/>
<dbReference type="Gene3D" id="1.10.30.50">
    <property type="match status" value="1"/>
</dbReference>
<dbReference type="GO" id="GO:0003676">
    <property type="term" value="F:nucleic acid binding"/>
    <property type="evidence" value="ECO:0007669"/>
    <property type="project" value="InterPro"/>
</dbReference>
<dbReference type="EMBL" id="AP021876">
    <property type="protein sequence ID" value="BBO85906.1"/>
    <property type="molecule type" value="Genomic_DNA"/>
</dbReference>
<gene>
    <name evidence="2" type="ORF">DSCO28_64720</name>
</gene>
<dbReference type="InterPro" id="IPR002711">
    <property type="entry name" value="HNH"/>
</dbReference>
<dbReference type="AlphaFoldDB" id="A0A5K8A0G9"/>
<evidence type="ECO:0000259" key="1">
    <source>
        <dbReference type="Pfam" id="PF01844"/>
    </source>
</evidence>
<reference evidence="2 3" key="1">
    <citation type="submission" date="2019-11" db="EMBL/GenBank/DDBJ databases">
        <title>Comparative genomics of hydrocarbon-degrading Desulfosarcina strains.</title>
        <authorList>
            <person name="Watanabe M."/>
            <person name="Kojima H."/>
            <person name="Fukui M."/>
        </authorList>
    </citation>
    <scope>NUCLEOTIDE SEQUENCE [LARGE SCALE GENOMIC DNA]</scope>
    <source>
        <strain evidence="2 3">28bB2T</strain>
    </source>
</reference>
<protein>
    <recommendedName>
        <fullName evidence="1">HNH domain-containing protein</fullName>
    </recommendedName>
</protein>
<dbReference type="Proteomes" id="UP000425960">
    <property type="component" value="Chromosome"/>
</dbReference>
<evidence type="ECO:0000313" key="3">
    <source>
        <dbReference type="Proteomes" id="UP000425960"/>
    </source>
</evidence>
<accession>A0A5K8A0G9</accession>
<feature type="domain" description="HNH" evidence="1">
    <location>
        <begin position="9"/>
        <end position="56"/>
    </location>
</feature>
<organism evidence="2 3">
    <name type="scientific">Desulfosarcina ovata subsp. sediminis</name>
    <dbReference type="NCBI Taxonomy" id="885957"/>
    <lineage>
        <taxon>Bacteria</taxon>
        <taxon>Pseudomonadati</taxon>
        <taxon>Thermodesulfobacteriota</taxon>
        <taxon>Desulfobacteria</taxon>
        <taxon>Desulfobacterales</taxon>
        <taxon>Desulfosarcinaceae</taxon>
        <taxon>Desulfosarcina</taxon>
    </lineage>
</organism>
<name>A0A5K8A0G9_9BACT</name>
<dbReference type="CDD" id="cd00085">
    <property type="entry name" value="HNHc"/>
    <property type="match status" value="1"/>
</dbReference>
<dbReference type="GO" id="GO:0008270">
    <property type="term" value="F:zinc ion binding"/>
    <property type="evidence" value="ECO:0007669"/>
    <property type="project" value="InterPro"/>
</dbReference>
<dbReference type="GO" id="GO:0004519">
    <property type="term" value="F:endonuclease activity"/>
    <property type="evidence" value="ECO:0007669"/>
    <property type="project" value="InterPro"/>
</dbReference>
<evidence type="ECO:0000313" key="2">
    <source>
        <dbReference type="EMBL" id="BBO85906.1"/>
    </source>
</evidence>
<dbReference type="KEGG" id="dov:DSCO28_64720"/>
<dbReference type="InterPro" id="IPR003615">
    <property type="entry name" value="HNH_nuc"/>
</dbReference>
<dbReference type="Pfam" id="PF01844">
    <property type="entry name" value="HNH"/>
    <property type="match status" value="1"/>
</dbReference>